<accession>A0A1W0WHJ9</accession>
<evidence type="ECO:0000256" key="4">
    <source>
        <dbReference type="SAM" id="Phobius"/>
    </source>
</evidence>
<protein>
    <submittedName>
        <fullName evidence="5">Very-long-chain 3-oxoacyl-CoA reductase</fullName>
    </submittedName>
</protein>
<dbReference type="Gene3D" id="3.40.50.720">
    <property type="entry name" value="NAD(P)-binding Rossmann-like Domain"/>
    <property type="match status" value="1"/>
</dbReference>
<organism evidence="5 6">
    <name type="scientific">Hypsibius exemplaris</name>
    <name type="common">Freshwater tardigrade</name>
    <dbReference type="NCBI Taxonomy" id="2072580"/>
    <lineage>
        <taxon>Eukaryota</taxon>
        <taxon>Metazoa</taxon>
        <taxon>Ecdysozoa</taxon>
        <taxon>Tardigrada</taxon>
        <taxon>Eutardigrada</taxon>
        <taxon>Parachela</taxon>
        <taxon>Hypsibioidea</taxon>
        <taxon>Hypsibiidae</taxon>
        <taxon>Hypsibius</taxon>
    </lineage>
</organism>
<evidence type="ECO:0000313" key="5">
    <source>
        <dbReference type="EMBL" id="OQV14681.1"/>
    </source>
</evidence>
<dbReference type="PANTHER" id="PTHR43899:SF13">
    <property type="entry name" value="RH59310P"/>
    <property type="match status" value="1"/>
</dbReference>
<dbReference type="InterPro" id="IPR051019">
    <property type="entry name" value="VLCFA-Steroid_DH"/>
</dbReference>
<sequence>MSGFWTELMPKCPYTFLVNVGTFVAALFFVKALYFFAKNFFVFFLAEPLGLTTNFRKLGEWAVVTGATFGIGKAYALDLARRGCNVVLISRSEDKLRAVAKEIEKTYPGTKTKIIVADFTAGDDFYGRIKDELKGLEIGTLINNVGMMYPYPEQFTELPNGDTLCLDLIRCNMVAQTLMTRIVLPQMVARHKGVVVGLSSGAGTMAVPLIALYSATKAYNDFFSRTLEIEYHGQGIIFQSITPFVVATQMSGNPTANMFIIDATKYARSCLNSVGFFSRSHGHPSHALQNWAIGRIPSFVRELMSLSFMNKGRAEVLKRQQKQNELKSN</sequence>
<evidence type="ECO:0000256" key="3">
    <source>
        <dbReference type="ARBA" id="ARBA00023002"/>
    </source>
</evidence>
<dbReference type="PIRSF" id="PIRSF000126">
    <property type="entry name" value="11-beta-HSD1"/>
    <property type="match status" value="1"/>
</dbReference>
<dbReference type="PRINTS" id="PR00081">
    <property type="entry name" value="GDHRDH"/>
</dbReference>
<dbReference type="Proteomes" id="UP000192578">
    <property type="component" value="Unassembled WGS sequence"/>
</dbReference>
<dbReference type="FunFam" id="3.40.50.720:FF:000137">
    <property type="entry name" value="Hydroxysteroid (17-beta) dehydrogenase 3"/>
    <property type="match status" value="1"/>
</dbReference>
<dbReference type="EMBL" id="MTYJ01000101">
    <property type="protein sequence ID" value="OQV14681.1"/>
    <property type="molecule type" value="Genomic_DNA"/>
</dbReference>
<comment type="similarity">
    <text evidence="1">Belongs to the short-chain dehydrogenases/reductases (SDR) family.</text>
</comment>
<feature type="transmembrane region" description="Helical" evidence="4">
    <location>
        <begin position="16"/>
        <end position="37"/>
    </location>
</feature>
<comment type="caution">
    <text evidence="5">The sequence shown here is derived from an EMBL/GenBank/DDBJ whole genome shotgun (WGS) entry which is preliminary data.</text>
</comment>
<keyword evidence="4" id="KW-0812">Transmembrane</keyword>
<name>A0A1W0WHJ9_HYPEX</name>
<dbReference type="InterPro" id="IPR002347">
    <property type="entry name" value="SDR_fam"/>
</dbReference>
<dbReference type="OrthoDB" id="5545019at2759"/>
<keyword evidence="4" id="KW-1133">Transmembrane helix</keyword>
<keyword evidence="4" id="KW-0472">Membrane</keyword>
<evidence type="ECO:0000313" key="6">
    <source>
        <dbReference type="Proteomes" id="UP000192578"/>
    </source>
</evidence>
<keyword evidence="2" id="KW-0521">NADP</keyword>
<keyword evidence="6" id="KW-1185">Reference proteome</keyword>
<proteinExistence type="inferred from homology"/>
<keyword evidence="3" id="KW-0560">Oxidoreductase</keyword>
<dbReference type="GO" id="GO:0005783">
    <property type="term" value="C:endoplasmic reticulum"/>
    <property type="evidence" value="ECO:0007669"/>
    <property type="project" value="TreeGrafter"/>
</dbReference>
<dbReference type="Pfam" id="PF00106">
    <property type="entry name" value="adh_short"/>
    <property type="match status" value="1"/>
</dbReference>
<feature type="transmembrane region" description="Helical" evidence="4">
    <location>
        <begin position="194"/>
        <end position="215"/>
    </location>
</feature>
<dbReference type="AlphaFoldDB" id="A0A1W0WHJ9"/>
<gene>
    <name evidence="5" type="ORF">BV898_11187</name>
</gene>
<dbReference type="GO" id="GO:0016491">
    <property type="term" value="F:oxidoreductase activity"/>
    <property type="evidence" value="ECO:0007669"/>
    <property type="project" value="UniProtKB-KW"/>
</dbReference>
<dbReference type="PANTHER" id="PTHR43899">
    <property type="entry name" value="RH59310P"/>
    <property type="match status" value="1"/>
</dbReference>
<dbReference type="CDD" id="cd05356">
    <property type="entry name" value="17beta-HSD1_like_SDR_c"/>
    <property type="match status" value="1"/>
</dbReference>
<reference evidence="6" key="1">
    <citation type="submission" date="2017-01" db="EMBL/GenBank/DDBJ databases">
        <title>Comparative genomics of anhydrobiosis in the tardigrade Hypsibius dujardini.</title>
        <authorList>
            <person name="Yoshida Y."/>
            <person name="Koutsovoulos G."/>
            <person name="Laetsch D."/>
            <person name="Stevens L."/>
            <person name="Kumar S."/>
            <person name="Horikawa D."/>
            <person name="Ishino K."/>
            <person name="Komine S."/>
            <person name="Tomita M."/>
            <person name="Blaxter M."/>
            <person name="Arakawa K."/>
        </authorList>
    </citation>
    <scope>NUCLEOTIDE SEQUENCE [LARGE SCALE GENOMIC DNA]</scope>
    <source>
        <strain evidence="6">Z151</strain>
    </source>
</reference>
<dbReference type="SUPFAM" id="SSF51735">
    <property type="entry name" value="NAD(P)-binding Rossmann-fold domains"/>
    <property type="match status" value="1"/>
</dbReference>
<evidence type="ECO:0000256" key="1">
    <source>
        <dbReference type="ARBA" id="ARBA00006484"/>
    </source>
</evidence>
<dbReference type="InterPro" id="IPR036291">
    <property type="entry name" value="NAD(P)-bd_dom_sf"/>
</dbReference>
<evidence type="ECO:0000256" key="2">
    <source>
        <dbReference type="ARBA" id="ARBA00022857"/>
    </source>
</evidence>